<dbReference type="SMART" id="SM00093">
    <property type="entry name" value="SERPIN"/>
    <property type="match status" value="1"/>
</dbReference>
<dbReference type="OrthoDB" id="9518664at2759"/>
<dbReference type="InterPro" id="IPR042178">
    <property type="entry name" value="Serpin_sf_1"/>
</dbReference>
<organism evidence="4 5">
    <name type="scientific">Steinernema carpocapsae</name>
    <name type="common">Entomopathogenic nematode</name>
    <dbReference type="NCBI Taxonomy" id="34508"/>
    <lineage>
        <taxon>Eukaryota</taxon>
        <taxon>Metazoa</taxon>
        <taxon>Ecdysozoa</taxon>
        <taxon>Nematoda</taxon>
        <taxon>Chromadorea</taxon>
        <taxon>Rhabditida</taxon>
        <taxon>Tylenchina</taxon>
        <taxon>Panagrolaimomorpha</taxon>
        <taxon>Strongyloidoidea</taxon>
        <taxon>Steinernematidae</taxon>
        <taxon>Steinernema</taxon>
    </lineage>
</organism>
<name>A0A4U8USH9_STECR</name>
<dbReference type="InterPro" id="IPR042185">
    <property type="entry name" value="Serpin_sf_2"/>
</dbReference>
<dbReference type="PANTHER" id="PTHR11461">
    <property type="entry name" value="SERINE PROTEASE INHIBITOR, SERPIN"/>
    <property type="match status" value="1"/>
</dbReference>
<gene>
    <name evidence="4" type="ORF">L596_003204</name>
</gene>
<dbReference type="SUPFAM" id="SSF56574">
    <property type="entry name" value="Serpins"/>
    <property type="match status" value="1"/>
</dbReference>
<dbReference type="AlphaFoldDB" id="A0A4U8USH9"/>
<dbReference type="GO" id="GO:0005615">
    <property type="term" value="C:extracellular space"/>
    <property type="evidence" value="ECO:0007669"/>
    <property type="project" value="InterPro"/>
</dbReference>
<dbReference type="STRING" id="34508.A0A4U8USH9"/>
<protein>
    <recommendedName>
        <fullName evidence="3">Serpin domain-containing protein</fullName>
    </recommendedName>
</protein>
<accession>A0A4U8USH9</accession>
<dbReference type="InterPro" id="IPR036186">
    <property type="entry name" value="Serpin_sf"/>
</dbReference>
<reference evidence="4 5" key="2">
    <citation type="journal article" date="2019" name="G3 (Bethesda)">
        <title>Hybrid Assembly of the Genome of the Entomopathogenic Nematode Steinernema carpocapsae Identifies the X-Chromosome.</title>
        <authorList>
            <person name="Serra L."/>
            <person name="Macchietto M."/>
            <person name="Macias-Munoz A."/>
            <person name="McGill C.J."/>
            <person name="Rodriguez I.M."/>
            <person name="Rodriguez B."/>
            <person name="Murad R."/>
            <person name="Mortazavi A."/>
        </authorList>
    </citation>
    <scope>NUCLEOTIDE SEQUENCE [LARGE SCALE GENOMIC DNA]</scope>
    <source>
        <strain evidence="4 5">ALL</strain>
    </source>
</reference>
<dbReference type="InterPro" id="IPR000215">
    <property type="entry name" value="Serpin_fam"/>
</dbReference>
<dbReference type="GO" id="GO:0004867">
    <property type="term" value="F:serine-type endopeptidase inhibitor activity"/>
    <property type="evidence" value="ECO:0007669"/>
    <property type="project" value="InterPro"/>
</dbReference>
<dbReference type="Proteomes" id="UP000298663">
    <property type="component" value="Unassembled WGS sequence"/>
</dbReference>
<reference evidence="4 5" key="1">
    <citation type="journal article" date="2015" name="Genome Biol.">
        <title>Comparative genomics of Steinernema reveals deeply conserved gene regulatory networks.</title>
        <authorList>
            <person name="Dillman A.R."/>
            <person name="Macchietto M."/>
            <person name="Porter C.F."/>
            <person name="Rogers A."/>
            <person name="Williams B."/>
            <person name="Antoshechkin I."/>
            <person name="Lee M.M."/>
            <person name="Goodwin Z."/>
            <person name="Lu X."/>
            <person name="Lewis E.E."/>
            <person name="Goodrich-Blair H."/>
            <person name="Stock S.P."/>
            <person name="Adams B.J."/>
            <person name="Sternberg P.W."/>
            <person name="Mortazavi A."/>
        </authorList>
    </citation>
    <scope>NUCLEOTIDE SEQUENCE [LARGE SCALE GENOMIC DNA]</scope>
    <source>
        <strain evidence="4 5">ALL</strain>
    </source>
</reference>
<dbReference type="Gene3D" id="3.30.497.10">
    <property type="entry name" value="Antithrombin, subunit I, domain 2"/>
    <property type="match status" value="1"/>
</dbReference>
<evidence type="ECO:0000313" key="4">
    <source>
        <dbReference type="EMBL" id="TMS35914.1"/>
    </source>
</evidence>
<evidence type="ECO:0000256" key="1">
    <source>
        <dbReference type="ARBA" id="ARBA00009500"/>
    </source>
</evidence>
<sequence length="379" mass="42233">MDSHGKANSIAAAQADFALQLLRRNKHSTVVSPFSIATALAMVYGGAQGNTKHEMKSVLAKENTDEELHQFLKNCTSSALSTKTANASGETYLEMANKVFVEAQFDILAEFSKFLESRYEGNLEHVDFSDSAAAVKDLNAWVEQTTHGHIKDLIDSSIINSLTKMILVNAAYFKGTWRVKFDQNRTNEETFYVSEGVAKRVSMMAHKTKYGFAKDSKGRVLQLPYSNEGLSMFVVLPHDRYGLRDLLSNLNGNHLLDLVSSCRTVEVDVKLPKFKLESTFNLSQTLKEMGIRDAFEDTADFSGISDNRHLLISDVVHKAFVEVDENGTEAAAATAALMRMRRAVPMHPPEVEVFHADHGYLYFIVDSTSNTIWFCGSFC</sequence>
<feature type="domain" description="Serpin" evidence="3">
    <location>
        <begin position="15"/>
        <end position="379"/>
    </location>
</feature>
<dbReference type="PANTHER" id="PTHR11461:SF211">
    <property type="entry name" value="GH10112P-RELATED"/>
    <property type="match status" value="1"/>
</dbReference>
<dbReference type="Gene3D" id="2.30.39.10">
    <property type="entry name" value="Alpha-1-antitrypsin, domain 1"/>
    <property type="match status" value="1"/>
</dbReference>
<proteinExistence type="inferred from homology"/>
<comment type="caution">
    <text evidence="4">The sequence shown here is derived from an EMBL/GenBank/DDBJ whole genome shotgun (WGS) entry which is preliminary data.</text>
</comment>
<dbReference type="Pfam" id="PF00079">
    <property type="entry name" value="Serpin"/>
    <property type="match status" value="1"/>
</dbReference>
<dbReference type="InterPro" id="IPR023796">
    <property type="entry name" value="Serpin_dom"/>
</dbReference>
<dbReference type="CDD" id="cd00172">
    <property type="entry name" value="serpin"/>
    <property type="match status" value="1"/>
</dbReference>
<evidence type="ECO:0000259" key="3">
    <source>
        <dbReference type="SMART" id="SM00093"/>
    </source>
</evidence>
<comment type="similarity">
    <text evidence="1 2">Belongs to the serpin family.</text>
</comment>
<evidence type="ECO:0000256" key="2">
    <source>
        <dbReference type="RuleBase" id="RU000411"/>
    </source>
</evidence>
<dbReference type="EMBL" id="AZBU02000001">
    <property type="protein sequence ID" value="TMS35914.1"/>
    <property type="molecule type" value="Genomic_DNA"/>
</dbReference>
<keyword evidence="5" id="KW-1185">Reference proteome</keyword>
<evidence type="ECO:0000313" key="5">
    <source>
        <dbReference type="Proteomes" id="UP000298663"/>
    </source>
</evidence>